<evidence type="ECO:0000313" key="2">
    <source>
        <dbReference type="Proteomes" id="UP000249557"/>
    </source>
</evidence>
<organism evidence="1 2">
    <name type="scientific">Micavibrio aeruginosavorus</name>
    <dbReference type="NCBI Taxonomy" id="349221"/>
    <lineage>
        <taxon>Bacteria</taxon>
        <taxon>Pseudomonadati</taxon>
        <taxon>Bdellovibrionota</taxon>
        <taxon>Bdellovibrionia</taxon>
        <taxon>Bdellovibrionales</taxon>
        <taxon>Pseudobdellovibrionaceae</taxon>
        <taxon>Micavibrio</taxon>
    </lineage>
</organism>
<evidence type="ECO:0000313" key="1">
    <source>
        <dbReference type="EMBL" id="PZO88657.1"/>
    </source>
</evidence>
<proteinExistence type="predicted"/>
<dbReference type="Proteomes" id="UP000249557">
    <property type="component" value="Unassembled WGS sequence"/>
</dbReference>
<comment type="caution">
    <text evidence="1">The sequence shown here is derived from an EMBL/GenBank/DDBJ whole genome shotgun (WGS) entry which is preliminary data.</text>
</comment>
<dbReference type="EMBL" id="QFNK01000011">
    <property type="protein sequence ID" value="PZO88657.1"/>
    <property type="molecule type" value="Genomic_DNA"/>
</dbReference>
<dbReference type="AlphaFoldDB" id="A0A2W5A5S8"/>
<accession>A0A2W5A5S8</accession>
<protein>
    <submittedName>
        <fullName evidence="1">Uncharacterized protein</fullName>
    </submittedName>
</protein>
<reference evidence="1 2" key="1">
    <citation type="submission" date="2017-08" db="EMBL/GenBank/DDBJ databases">
        <title>Infants hospitalized years apart are colonized by the same room-sourced microbial strains.</title>
        <authorList>
            <person name="Brooks B."/>
            <person name="Olm M.R."/>
            <person name="Firek B.A."/>
            <person name="Baker R."/>
            <person name="Thomas B.C."/>
            <person name="Morowitz M.J."/>
            <person name="Banfield J.F."/>
        </authorList>
    </citation>
    <scope>NUCLEOTIDE SEQUENCE [LARGE SCALE GENOMIC DNA]</scope>
    <source>
        <strain evidence="1">S2_018_000_R2_104</strain>
    </source>
</reference>
<gene>
    <name evidence="1" type="ORF">DI626_01230</name>
</gene>
<sequence>MYTIENKENLDVSKLQEELEKQYGPAVAQDIIDRIRKNGPITKTPDYMDVKAMSELAERFRAQAMMAIWRLKAWRKGQDKPAFQQNLIQLEGAFLQRQCEDAIKLYRQAHKTYFAMYHEAMASFTEKMTSGVVANQKTAGGAA</sequence>
<name>A0A2W5A5S8_9BACT</name>